<evidence type="ECO:0000256" key="9">
    <source>
        <dbReference type="PIRNR" id="PIRNR002869"/>
    </source>
</evidence>
<feature type="transmembrane region" description="Helical" evidence="8">
    <location>
        <begin position="138"/>
        <end position="158"/>
    </location>
</feature>
<feature type="transmembrane region" description="Helical" evidence="8">
    <location>
        <begin position="485"/>
        <end position="506"/>
    </location>
</feature>
<evidence type="ECO:0000313" key="10">
    <source>
        <dbReference type="EMBL" id="PSR21715.1"/>
    </source>
</evidence>
<comment type="similarity">
    <text evidence="8 9">Belongs to the MurJ/MviN family.</text>
</comment>
<feature type="transmembrane region" description="Helical" evidence="8">
    <location>
        <begin position="395"/>
        <end position="415"/>
    </location>
</feature>
<evidence type="ECO:0000256" key="1">
    <source>
        <dbReference type="ARBA" id="ARBA00004651"/>
    </source>
</evidence>
<dbReference type="CDD" id="cd13123">
    <property type="entry name" value="MATE_MurJ_like"/>
    <property type="match status" value="1"/>
</dbReference>
<keyword evidence="7 8" id="KW-0472">Membrane</keyword>
<evidence type="ECO:0000256" key="7">
    <source>
        <dbReference type="ARBA" id="ARBA00023136"/>
    </source>
</evidence>
<evidence type="ECO:0000313" key="11">
    <source>
        <dbReference type="Proteomes" id="UP000242699"/>
    </source>
</evidence>
<accession>A0A2T2WHL4</accession>
<dbReference type="Proteomes" id="UP000242699">
    <property type="component" value="Unassembled WGS sequence"/>
</dbReference>
<feature type="transmembrane region" description="Helical" evidence="8">
    <location>
        <begin position="170"/>
        <end position="192"/>
    </location>
</feature>
<feature type="transmembrane region" description="Helical" evidence="8">
    <location>
        <begin position="198"/>
        <end position="220"/>
    </location>
</feature>
<dbReference type="GO" id="GO:0015648">
    <property type="term" value="F:lipid-linked peptidoglycan transporter activity"/>
    <property type="evidence" value="ECO:0007669"/>
    <property type="project" value="UniProtKB-UniRule"/>
</dbReference>
<dbReference type="GO" id="GO:0071555">
    <property type="term" value="P:cell wall organization"/>
    <property type="evidence" value="ECO:0007669"/>
    <property type="project" value="UniProtKB-UniRule"/>
</dbReference>
<dbReference type="PANTHER" id="PTHR47019">
    <property type="entry name" value="LIPID II FLIPPASE MURJ"/>
    <property type="match status" value="1"/>
</dbReference>
<keyword evidence="2 8" id="KW-1003">Cell membrane</keyword>
<dbReference type="GO" id="GO:0008360">
    <property type="term" value="P:regulation of cell shape"/>
    <property type="evidence" value="ECO:0007669"/>
    <property type="project" value="UniProtKB-UniRule"/>
</dbReference>
<feature type="transmembrane region" description="Helical" evidence="8">
    <location>
        <begin position="62"/>
        <end position="83"/>
    </location>
</feature>
<dbReference type="Pfam" id="PF03023">
    <property type="entry name" value="MurJ"/>
    <property type="match status" value="1"/>
</dbReference>
<feature type="transmembrane region" description="Helical" evidence="8">
    <location>
        <begin position="421"/>
        <end position="444"/>
    </location>
</feature>
<gene>
    <name evidence="10" type="primary">mviN</name>
    <name evidence="8" type="synonym">murJ</name>
    <name evidence="10" type="ORF">C7B43_21125</name>
</gene>
<evidence type="ECO:0000256" key="3">
    <source>
        <dbReference type="ARBA" id="ARBA00022692"/>
    </source>
</evidence>
<keyword evidence="3 8" id="KW-0812">Transmembrane</keyword>
<protein>
    <recommendedName>
        <fullName evidence="8">Probable lipid II flippase MurJ</fullName>
    </recommendedName>
</protein>
<feature type="transmembrane region" description="Helical" evidence="8">
    <location>
        <begin position="21"/>
        <end position="42"/>
    </location>
</feature>
<keyword evidence="4 8" id="KW-0133">Cell shape</keyword>
<comment type="function">
    <text evidence="8 9">Involved in peptidoglycan biosynthesis. Transports lipid-linked peptidoglycan precursors from the inner to the outer leaflet of the cytoplasmic membrane.</text>
</comment>
<feature type="transmembrane region" description="Helical" evidence="8">
    <location>
        <begin position="326"/>
        <end position="346"/>
    </location>
</feature>
<keyword evidence="5 8" id="KW-0573">Peptidoglycan synthesis</keyword>
<sequence length="532" mass="59379">MDFGRLFRHGRTRLKERSLKFSTLILAMGGILSKILGLIRQWLMALLFGTSVATDSWLMASIIPALLFEIIGGSFNIVMIPLLSRHVQVEEGPEGTTGFLSEIFSWIVVLTSLMMLPLEIFAPQLVHLIAPGFNGPRQPLTVLLLRVMLPAGPFLVLGNFMNGVLQSKKLFIGSALTPVIINMVRILTMIVLGLSMGIIGVAIGFTLAQMAQLLYLVPALRRQHIHLKLRLHMQHPWTRLYFKLAIPNIVSHSVQIGGTIIDRIFASTLAVGRISGLNFSQVISQLPIGLVVTPIVTPIYTRLSELFNQDGNSSTYQNVVRQGLQLTLLVVSPFVVTLFLLRVPLVEILYQHGRFNHNATALTARLLGYWTIGILGTAINILFSRILFSQKATRTMSLIAMATMGVNILGDFLLIGPLRAAGLALATSLAAWFRVFAMAMWLRWHNVHPWRWHRRFFVGWIVSMMIFTAAMAASTRVIYAAHIAHWSFELILIGGFSAMAWILYGVSLTRFKIIPSALSHLGRWMKKSFPRN</sequence>
<dbReference type="InterPro" id="IPR004268">
    <property type="entry name" value="MurJ"/>
</dbReference>
<dbReference type="PANTHER" id="PTHR47019:SF1">
    <property type="entry name" value="LIPID II FLIPPASE MURJ"/>
    <property type="match status" value="1"/>
</dbReference>
<organism evidence="10 11">
    <name type="scientific">Sulfobacillus benefaciens</name>
    <dbReference type="NCBI Taxonomy" id="453960"/>
    <lineage>
        <taxon>Bacteria</taxon>
        <taxon>Bacillati</taxon>
        <taxon>Bacillota</taxon>
        <taxon>Clostridia</taxon>
        <taxon>Eubacteriales</taxon>
        <taxon>Clostridiales Family XVII. Incertae Sedis</taxon>
        <taxon>Sulfobacillus</taxon>
    </lineage>
</organism>
<dbReference type="GO" id="GO:0005886">
    <property type="term" value="C:plasma membrane"/>
    <property type="evidence" value="ECO:0007669"/>
    <property type="project" value="UniProtKB-SubCell"/>
</dbReference>
<feature type="transmembrane region" description="Helical" evidence="8">
    <location>
        <begin position="366"/>
        <end position="388"/>
    </location>
</feature>
<comment type="pathway">
    <text evidence="8">Cell wall biogenesis; peptidoglycan biosynthesis.</text>
</comment>
<evidence type="ECO:0000256" key="5">
    <source>
        <dbReference type="ARBA" id="ARBA00022984"/>
    </source>
</evidence>
<evidence type="ECO:0000256" key="6">
    <source>
        <dbReference type="ARBA" id="ARBA00022989"/>
    </source>
</evidence>
<feature type="transmembrane region" description="Helical" evidence="8">
    <location>
        <begin position="456"/>
        <end position="479"/>
    </location>
</feature>
<name>A0A2T2WHL4_9FIRM</name>
<comment type="caution">
    <text evidence="10">The sequence shown here is derived from an EMBL/GenBank/DDBJ whole genome shotgun (WGS) entry which is preliminary data.</text>
</comment>
<dbReference type="GO" id="GO:0034204">
    <property type="term" value="P:lipid translocation"/>
    <property type="evidence" value="ECO:0007669"/>
    <property type="project" value="TreeGrafter"/>
</dbReference>
<keyword evidence="8 9" id="KW-0813">Transport</keyword>
<proteinExistence type="inferred from homology"/>
<keyword evidence="6 8" id="KW-1133">Transmembrane helix</keyword>
<dbReference type="GO" id="GO:0009252">
    <property type="term" value="P:peptidoglycan biosynthetic process"/>
    <property type="evidence" value="ECO:0007669"/>
    <property type="project" value="UniProtKB-UniRule"/>
</dbReference>
<dbReference type="UniPathway" id="UPA00219"/>
<dbReference type="InterPro" id="IPR051050">
    <property type="entry name" value="Lipid_II_flippase_MurJ/MviN"/>
</dbReference>
<dbReference type="EMBL" id="PXYT01000127">
    <property type="protein sequence ID" value="PSR21715.1"/>
    <property type="molecule type" value="Genomic_DNA"/>
</dbReference>
<feature type="transmembrane region" description="Helical" evidence="8">
    <location>
        <begin position="103"/>
        <end position="126"/>
    </location>
</feature>
<evidence type="ECO:0000256" key="8">
    <source>
        <dbReference type="HAMAP-Rule" id="MF_02078"/>
    </source>
</evidence>
<comment type="subcellular location">
    <subcellularLocation>
        <location evidence="1 8">Cell membrane</location>
        <topology evidence="1 8">Multi-pass membrane protein</topology>
    </subcellularLocation>
</comment>
<reference evidence="10 11" key="1">
    <citation type="journal article" date="2014" name="BMC Genomics">
        <title>Comparison of environmental and isolate Sulfobacillus genomes reveals diverse carbon, sulfur, nitrogen, and hydrogen metabolisms.</title>
        <authorList>
            <person name="Justice N.B."/>
            <person name="Norman A."/>
            <person name="Brown C.T."/>
            <person name="Singh A."/>
            <person name="Thomas B.C."/>
            <person name="Banfield J.F."/>
        </authorList>
    </citation>
    <scope>NUCLEOTIDE SEQUENCE [LARGE SCALE GENOMIC DNA]</scope>
    <source>
        <strain evidence="10">AMDSBA1</strain>
    </source>
</reference>
<dbReference type="PIRSF" id="PIRSF002869">
    <property type="entry name" value="MviN"/>
    <property type="match status" value="1"/>
</dbReference>
<dbReference type="PRINTS" id="PR01806">
    <property type="entry name" value="VIRFACTRMVIN"/>
</dbReference>
<keyword evidence="8 9" id="KW-0961">Cell wall biogenesis/degradation</keyword>
<evidence type="ECO:0000256" key="4">
    <source>
        <dbReference type="ARBA" id="ARBA00022960"/>
    </source>
</evidence>
<dbReference type="AlphaFoldDB" id="A0A2T2WHL4"/>
<dbReference type="HAMAP" id="MF_02078">
    <property type="entry name" value="MurJ_MviN"/>
    <property type="match status" value="1"/>
</dbReference>
<evidence type="ECO:0000256" key="2">
    <source>
        <dbReference type="ARBA" id="ARBA00022475"/>
    </source>
</evidence>
<dbReference type="NCBIfam" id="TIGR01695">
    <property type="entry name" value="murJ_mviN"/>
    <property type="match status" value="1"/>
</dbReference>